<dbReference type="Gene3D" id="6.20.20.10">
    <property type="match status" value="1"/>
</dbReference>
<dbReference type="EMBL" id="LAZR01066392">
    <property type="protein sequence ID" value="KKK53657.1"/>
    <property type="molecule type" value="Genomic_DNA"/>
</dbReference>
<comment type="caution">
    <text evidence="1">The sequence shown here is derived from an EMBL/GenBank/DDBJ whole genome shotgun (WGS) entry which is preliminary data.</text>
</comment>
<name>A0A0F8WA22_9ZZZZ</name>
<dbReference type="AlphaFoldDB" id="A0A0F8WA22"/>
<organism evidence="1">
    <name type="scientific">marine sediment metagenome</name>
    <dbReference type="NCBI Taxonomy" id="412755"/>
    <lineage>
        <taxon>unclassified sequences</taxon>
        <taxon>metagenomes</taxon>
        <taxon>ecological metagenomes</taxon>
    </lineage>
</organism>
<protein>
    <submittedName>
        <fullName evidence="1">Uncharacterized protein</fullName>
    </submittedName>
</protein>
<sequence>MNDELLLAEIVNTLEAWQDEGKDYIVSFSYKSLAFELLAKLKAMGYEQVWVKCPDCGGTKRIFRLPVTALGETSNEFPCPTCKGTGQKKLDRPDREKIAEWLFDRDNRLSHNVFRTV</sequence>
<evidence type="ECO:0000313" key="1">
    <source>
        <dbReference type="EMBL" id="KKK53657.1"/>
    </source>
</evidence>
<proteinExistence type="predicted"/>
<feature type="non-terminal residue" evidence="1">
    <location>
        <position position="117"/>
    </location>
</feature>
<dbReference type="SUPFAM" id="SSF57938">
    <property type="entry name" value="DnaJ/Hsp40 cysteine-rich domain"/>
    <property type="match status" value="1"/>
</dbReference>
<accession>A0A0F8WA22</accession>
<reference evidence="1" key="1">
    <citation type="journal article" date="2015" name="Nature">
        <title>Complex archaea that bridge the gap between prokaryotes and eukaryotes.</title>
        <authorList>
            <person name="Spang A."/>
            <person name="Saw J.H."/>
            <person name="Jorgensen S.L."/>
            <person name="Zaremba-Niedzwiedzka K."/>
            <person name="Martijn J."/>
            <person name="Lind A.E."/>
            <person name="van Eijk R."/>
            <person name="Schleper C."/>
            <person name="Guy L."/>
            <person name="Ettema T.J."/>
        </authorList>
    </citation>
    <scope>NUCLEOTIDE SEQUENCE</scope>
</reference>
<dbReference type="InterPro" id="IPR036410">
    <property type="entry name" value="HSP_DnaJ_Cys-rich_dom_sf"/>
</dbReference>
<gene>
    <name evidence="1" type="ORF">LCGC14_3092610</name>
</gene>